<accession>A0A2G9SCE0</accession>
<organism evidence="2 3">
    <name type="scientific">Aquarana catesbeiana</name>
    <name type="common">American bullfrog</name>
    <name type="synonym">Rana catesbeiana</name>
    <dbReference type="NCBI Taxonomy" id="8400"/>
    <lineage>
        <taxon>Eukaryota</taxon>
        <taxon>Metazoa</taxon>
        <taxon>Chordata</taxon>
        <taxon>Craniata</taxon>
        <taxon>Vertebrata</taxon>
        <taxon>Euteleostomi</taxon>
        <taxon>Amphibia</taxon>
        <taxon>Batrachia</taxon>
        <taxon>Anura</taxon>
        <taxon>Neobatrachia</taxon>
        <taxon>Ranoidea</taxon>
        <taxon>Ranidae</taxon>
        <taxon>Aquarana</taxon>
    </lineage>
</organism>
<name>A0A2G9SCE0_AQUCT</name>
<dbReference type="AlphaFoldDB" id="A0A2G9SCE0"/>
<evidence type="ECO:0000256" key="1">
    <source>
        <dbReference type="SAM" id="MobiDB-lite"/>
    </source>
</evidence>
<keyword evidence="3" id="KW-1185">Reference proteome</keyword>
<evidence type="ECO:0000313" key="2">
    <source>
        <dbReference type="EMBL" id="PIO37776.1"/>
    </source>
</evidence>
<protein>
    <submittedName>
        <fullName evidence="2">Uncharacterized protein</fullName>
    </submittedName>
</protein>
<evidence type="ECO:0000313" key="3">
    <source>
        <dbReference type="Proteomes" id="UP000228934"/>
    </source>
</evidence>
<feature type="region of interest" description="Disordered" evidence="1">
    <location>
        <begin position="53"/>
        <end position="92"/>
    </location>
</feature>
<reference evidence="3" key="1">
    <citation type="journal article" date="2017" name="Nat. Commun.">
        <title>The North American bullfrog draft genome provides insight into hormonal regulation of long noncoding RNA.</title>
        <authorList>
            <person name="Hammond S.A."/>
            <person name="Warren R.L."/>
            <person name="Vandervalk B.P."/>
            <person name="Kucuk E."/>
            <person name="Khan H."/>
            <person name="Gibb E.A."/>
            <person name="Pandoh P."/>
            <person name="Kirk H."/>
            <person name="Zhao Y."/>
            <person name="Jones M."/>
            <person name="Mungall A.J."/>
            <person name="Coope R."/>
            <person name="Pleasance S."/>
            <person name="Moore R.A."/>
            <person name="Holt R.A."/>
            <person name="Round J.M."/>
            <person name="Ohora S."/>
            <person name="Walle B.V."/>
            <person name="Veldhoen N."/>
            <person name="Helbing C.C."/>
            <person name="Birol I."/>
        </authorList>
    </citation>
    <scope>NUCLEOTIDE SEQUENCE [LARGE SCALE GENOMIC DNA]</scope>
</reference>
<sequence>MLNKQYSDNFSFWKLIMAINLRLSTQKLKIAEVIKYHQNIRMKPETPLLVNSKFEKKTAGNSKERTKGESHGEKDISAKQTEPMRIKIFEGG</sequence>
<dbReference type="EMBL" id="KV924664">
    <property type="protein sequence ID" value="PIO37776.1"/>
    <property type="molecule type" value="Genomic_DNA"/>
</dbReference>
<proteinExistence type="predicted"/>
<dbReference type="Proteomes" id="UP000228934">
    <property type="component" value="Unassembled WGS sequence"/>
</dbReference>
<gene>
    <name evidence="2" type="ORF">AB205_0054220</name>
</gene>